<dbReference type="EMBL" id="FUYA01000008">
    <property type="protein sequence ID" value="SKA77273.1"/>
    <property type="molecule type" value="Genomic_DNA"/>
</dbReference>
<dbReference type="GO" id="GO:0016874">
    <property type="term" value="F:ligase activity"/>
    <property type="evidence" value="ECO:0007669"/>
    <property type="project" value="UniProtKB-KW"/>
</dbReference>
<dbReference type="Proteomes" id="UP000189733">
    <property type="component" value="Unassembled WGS sequence"/>
</dbReference>
<evidence type="ECO:0000313" key="2">
    <source>
        <dbReference type="EMBL" id="SKA77273.1"/>
    </source>
</evidence>
<feature type="domain" description="Biotin-protein ligase N-terminal" evidence="1">
    <location>
        <begin position="47"/>
        <end position="89"/>
    </location>
</feature>
<keyword evidence="3" id="KW-1185">Reference proteome</keyword>
<proteinExistence type="predicted"/>
<dbReference type="RefSeq" id="WP_078685710.1">
    <property type="nucleotide sequence ID" value="NZ_FUYA01000008.1"/>
</dbReference>
<dbReference type="InterPro" id="IPR019197">
    <property type="entry name" value="Biotin-prot_ligase_N"/>
</dbReference>
<dbReference type="SUPFAM" id="SSF52317">
    <property type="entry name" value="Class I glutamine amidotransferase-like"/>
    <property type="match status" value="1"/>
</dbReference>
<dbReference type="STRING" id="1121442.SAMN02745702_02324"/>
<dbReference type="OrthoDB" id="5464482at2"/>
<evidence type="ECO:0000313" key="3">
    <source>
        <dbReference type="Proteomes" id="UP000189733"/>
    </source>
</evidence>
<dbReference type="AlphaFoldDB" id="A0A1T4WIV5"/>
<name>A0A1T4WIV5_9BACT</name>
<dbReference type="Pfam" id="PF09825">
    <property type="entry name" value="BPL_N"/>
    <property type="match status" value="1"/>
</dbReference>
<gene>
    <name evidence="2" type="ORF">SAMN02745702_02324</name>
</gene>
<protein>
    <submittedName>
        <fullName evidence="2">Biotin-protein ligase, N terminal</fullName>
    </submittedName>
</protein>
<accession>A0A1T4WIV5</accession>
<evidence type="ECO:0000259" key="1">
    <source>
        <dbReference type="Pfam" id="PF09825"/>
    </source>
</evidence>
<keyword evidence="2" id="KW-0436">Ligase</keyword>
<organism evidence="2 3">
    <name type="scientific">Desulfobaculum bizertense DSM 18034</name>
    <dbReference type="NCBI Taxonomy" id="1121442"/>
    <lineage>
        <taxon>Bacteria</taxon>
        <taxon>Pseudomonadati</taxon>
        <taxon>Thermodesulfobacteriota</taxon>
        <taxon>Desulfovibrionia</taxon>
        <taxon>Desulfovibrionales</taxon>
        <taxon>Desulfovibrionaceae</taxon>
        <taxon>Desulfobaculum</taxon>
    </lineage>
</organism>
<reference evidence="2 3" key="1">
    <citation type="submission" date="2017-02" db="EMBL/GenBank/DDBJ databases">
        <authorList>
            <person name="Peterson S.W."/>
        </authorList>
    </citation>
    <scope>NUCLEOTIDE SEQUENCE [LARGE SCALE GENOMIC DNA]</scope>
    <source>
        <strain evidence="2 3">DSM 18034</strain>
    </source>
</reference>
<dbReference type="InterPro" id="IPR029062">
    <property type="entry name" value="Class_I_gatase-like"/>
</dbReference>
<sequence length="420" mass="47443">MSSIYIYWDESHLWGLLVWRALQTWKFPYKLVSGNEIADGILSAEPPALLIVPGGWARAKYDHLGEQGVSEVRRYIRHGGKYLGFCGGTGLALSGPYGLGLCPWRRRAFTDRLQHACSGHMYTQINAEQRASIVPPNFPEEPLLPVWWPARFEPQDSADVEVLAHYHHPGPDFWVADLPLESIPKEPLEDLESQYGIHIWPEFMSDQPCIIQGSFGRGRYLLSYAHLETPASADANAWLVHAIRDLTGLTPPDNTPSLLPPWKLDALERRWPDEAGGEVLAAAKNALEDIIQLGMDHLLIFRRNSWLLGWRRGIPGAYINSLYSMACQLQNLVPTPEAEAFWKDHCDEFLENMELFHHGLSGYLLAERLAMSVPESSGDIPSDSLKEQRIALFGHHMQYGGLFARLVQVLDSLLWLTLKH</sequence>